<dbReference type="InterPro" id="IPR018060">
    <property type="entry name" value="HTH_AraC"/>
</dbReference>
<dbReference type="PANTHER" id="PTHR43280:SF28">
    <property type="entry name" value="HTH-TYPE TRANSCRIPTIONAL ACTIVATOR RHAS"/>
    <property type="match status" value="1"/>
</dbReference>
<evidence type="ECO:0000313" key="10">
    <source>
        <dbReference type="Proteomes" id="UP000094067"/>
    </source>
</evidence>
<keyword evidence="3" id="KW-0238">DNA-binding</keyword>
<comment type="function">
    <text evidence="5">May play the central regulatory role in sporulation. It may be an element of the effector pathway responsible for the activation of sporulation genes in response to nutritional stress. Spo0A may act in concert with spo0H (a sigma factor) to control the expression of some genes that are critical to the sporulation process.</text>
</comment>
<reference evidence="9 10" key="1">
    <citation type="submission" date="2016-07" db="EMBL/GenBank/DDBJ databases">
        <title>Characterization of isolates of Eisenbergiella tayi derived from blood cultures, using whole genome sequencing.</title>
        <authorList>
            <person name="Burdz T."/>
            <person name="Wiebe D."/>
            <person name="Huynh C."/>
            <person name="Bernard K."/>
        </authorList>
    </citation>
    <scope>NUCLEOTIDE SEQUENCE [LARGE SCALE GENOMIC DNA]</scope>
    <source>
        <strain evidence="9 10">NML 110608</strain>
    </source>
</reference>
<dbReference type="SUPFAM" id="SSF46689">
    <property type="entry name" value="Homeodomain-like"/>
    <property type="match status" value="2"/>
</dbReference>
<dbReference type="Gene3D" id="1.10.10.60">
    <property type="entry name" value="Homeodomain-like"/>
    <property type="match status" value="2"/>
</dbReference>
<feature type="domain" description="Response regulatory" evidence="8">
    <location>
        <begin position="2"/>
        <end position="119"/>
    </location>
</feature>
<dbReference type="PATRIC" id="fig|1432052.4.peg.1235"/>
<evidence type="ECO:0000259" key="8">
    <source>
        <dbReference type="PROSITE" id="PS50110"/>
    </source>
</evidence>
<dbReference type="InterPro" id="IPR020449">
    <property type="entry name" value="Tscrpt_reg_AraC-type_HTH"/>
</dbReference>
<sequence>MRLLIADDESLIREAIMARLKKGRYEFEEIYQAGDGLEAWAIAKNERPEIIITDVRMDGMSGLSLIQSCQTAGINSSIIVISGYAEFDYVQNAMYHGACCYLLKPITQETLFDALNKAIEKNTTLTKYTRVQEQNTLLLLNQLLQKARDHSLNDTEYSQLLSLLGADKDWEFIVGSAHVSRYDQSRYFSIENVYSILADSLSPRLPSAFRLLPGPNTPDRILLFSAPSLQSLQKQIYETLDSQIMKLNVLGAIITLGLSPISRSLSPELFDQSEQALKHRFLTGNGKIYHMEDPSADTGQLPNSLHWKNLENELRCKSPQDTAEKLCSLIDSFYPLVHNFEYLIQYIYELLIRLNYTPSKKSWDHFTDNRFWSSHENREEILSLIKEEISLTCRTKPAEGSQSVTEQAKDFLKEHYREPISMEMLAEYFHLNPRYFSTVFKKKEGLSPIDYLTQVRMEAAKSTLRNTDIPASEIAALVGYEDPRYFYKVFKKYTGLTPTEYRS</sequence>
<evidence type="ECO:0000256" key="2">
    <source>
        <dbReference type="ARBA" id="ARBA00023015"/>
    </source>
</evidence>
<accession>A0A1E3A8V7</accession>
<gene>
    <name evidence="9" type="ORF">BEI61_01097</name>
</gene>
<dbReference type="GO" id="GO:0003700">
    <property type="term" value="F:DNA-binding transcription factor activity"/>
    <property type="evidence" value="ECO:0007669"/>
    <property type="project" value="InterPro"/>
</dbReference>
<dbReference type="Gene3D" id="3.40.50.2300">
    <property type="match status" value="1"/>
</dbReference>
<keyword evidence="2" id="KW-0805">Transcription regulation</keyword>
<dbReference type="Pfam" id="PF12833">
    <property type="entry name" value="HTH_18"/>
    <property type="match status" value="1"/>
</dbReference>
<evidence type="ECO:0000313" key="9">
    <source>
        <dbReference type="EMBL" id="ODM05214.1"/>
    </source>
</evidence>
<dbReference type="PROSITE" id="PS50110">
    <property type="entry name" value="RESPONSE_REGULATORY"/>
    <property type="match status" value="1"/>
</dbReference>
<dbReference type="GO" id="GO:0043565">
    <property type="term" value="F:sequence-specific DNA binding"/>
    <property type="evidence" value="ECO:0007669"/>
    <property type="project" value="InterPro"/>
</dbReference>
<dbReference type="PANTHER" id="PTHR43280">
    <property type="entry name" value="ARAC-FAMILY TRANSCRIPTIONAL REGULATOR"/>
    <property type="match status" value="1"/>
</dbReference>
<dbReference type="GO" id="GO:0000160">
    <property type="term" value="P:phosphorelay signal transduction system"/>
    <property type="evidence" value="ECO:0007669"/>
    <property type="project" value="InterPro"/>
</dbReference>
<dbReference type="SMART" id="SM00448">
    <property type="entry name" value="REC"/>
    <property type="match status" value="1"/>
</dbReference>
<keyword evidence="4" id="KW-0804">Transcription</keyword>
<dbReference type="PROSITE" id="PS01124">
    <property type="entry name" value="HTH_ARAC_FAMILY_2"/>
    <property type="match status" value="1"/>
</dbReference>
<evidence type="ECO:0000256" key="4">
    <source>
        <dbReference type="ARBA" id="ARBA00023163"/>
    </source>
</evidence>
<dbReference type="PRINTS" id="PR00032">
    <property type="entry name" value="HTHARAC"/>
</dbReference>
<keyword evidence="6" id="KW-0597">Phosphoprotein</keyword>
<evidence type="ECO:0000256" key="1">
    <source>
        <dbReference type="ARBA" id="ARBA00018672"/>
    </source>
</evidence>
<name>A0A1E3A8V7_9FIRM</name>
<dbReference type="InterPro" id="IPR011006">
    <property type="entry name" value="CheY-like_superfamily"/>
</dbReference>
<dbReference type="Pfam" id="PF00072">
    <property type="entry name" value="Response_reg"/>
    <property type="match status" value="1"/>
</dbReference>
<organism evidence="9 10">
    <name type="scientific">Eisenbergiella tayi</name>
    <dbReference type="NCBI Taxonomy" id="1432052"/>
    <lineage>
        <taxon>Bacteria</taxon>
        <taxon>Bacillati</taxon>
        <taxon>Bacillota</taxon>
        <taxon>Clostridia</taxon>
        <taxon>Lachnospirales</taxon>
        <taxon>Lachnospiraceae</taxon>
        <taxon>Eisenbergiella</taxon>
    </lineage>
</organism>
<proteinExistence type="predicted"/>
<dbReference type="SUPFAM" id="SSF52172">
    <property type="entry name" value="CheY-like"/>
    <property type="match status" value="1"/>
</dbReference>
<dbReference type="SMART" id="SM00342">
    <property type="entry name" value="HTH_ARAC"/>
    <property type="match status" value="1"/>
</dbReference>
<dbReference type="CDD" id="cd17536">
    <property type="entry name" value="REC_YesN-like"/>
    <property type="match status" value="1"/>
</dbReference>
<feature type="modified residue" description="4-aspartylphosphate" evidence="6">
    <location>
        <position position="54"/>
    </location>
</feature>
<comment type="caution">
    <text evidence="9">The sequence shown here is derived from an EMBL/GenBank/DDBJ whole genome shotgun (WGS) entry which is preliminary data.</text>
</comment>
<dbReference type="InterPro" id="IPR001789">
    <property type="entry name" value="Sig_transdc_resp-reg_receiver"/>
</dbReference>
<dbReference type="EMBL" id="MCGH01000002">
    <property type="protein sequence ID" value="ODM05214.1"/>
    <property type="molecule type" value="Genomic_DNA"/>
</dbReference>
<dbReference type="Proteomes" id="UP000094067">
    <property type="component" value="Unassembled WGS sequence"/>
</dbReference>
<protein>
    <recommendedName>
        <fullName evidence="1">Stage 0 sporulation protein A homolog</fullName>
    </recommendedName>
</protein>
<evidence type="ECO:0000256" key="6">
    <source>
        <dbReference type="PROSITE-ProRule" id="PRU00169"/>
    </source>
</evidence>
<dbReference type="AlphaFoldDB" id="A0A1E3A8V7"/>
<feature type="domain" description="HTH araC/xylS-type" evidence="7">
    <location>
        <begin position="406"/>
        <end position="503"/>
    </location>
</feature>
<evidence type="ECO:0000256" key="3">
    <source>
        <dbReference type="ARBA" id="ARBA00023125"/>
    </source>
</evidence>
<evidence type="ECO:0000256" key="5">
    <source>
        <dbReference type="ARBA" id="ARBA00024867"/>
    </source>
</evidence>
<dbReference type="RefSeq" id="WP_081331074.1">
    <property type="nucleotide sequence ID" value="NZ_MCGH01000002.1"/>
</dbReference>
<evidence type="ECO:0000259" key="7">
    <source>
        <dbReference type="PROSITE" id="PS01124"/>
    </source>
</evidence>
<dbReference type="InterPro" id="IPR009057">
    <property type="entry name" value="Homeodomain-like_sf"/>
</dbReference>